<sequence length="52" mass="5999">MISLINHTIKAFSNQLLKCVVLCLYDLIPYFEIEISILFLYIIIGKSLSMGY</sequence>
<reference evidence="3" key="1">
    <citation type="journal article" date="2020" name="Nat. Commun.">
        <title>Genome sequence of the cluster root forming white lupin.</title>
        <authorList>
            <person name="Hufnagel B."/>
            <person name="Marques A."/>
            <person name="Soriano A."/>
            <person name="Marques L."/>
            <person name="Divol F."/>
            <person name="Doumas P."/>
            <person name="Sallet E."/>
            <person name="Mancinotti D."/>
            <person name="Carrere S."/>
            <person name="Marande W."/>
            <person name="Arribat S."/>
            <person name="Keller J."/>
            <person name="Huneau C."/>
            <person name="Blein T."/>
            <person name="Aime D."/>
            <person name="Laguerre M."/>
            <person name="Taylor J."/>
            <person name="Schubert V."/>
            <person name="Nelson M."/>
            <person name="Geu-Flores F."/>
            <person name="Crespi M."/>
            <person name="Gallardo-Guerrero K."/>
            <person name="Delaux P.-M."/>
            <person name="Salse J."/>
            <person name="Berges H."/>
            <person name="Guyot R."/>
            <person name="Gouzy J."/>
            <person name="Peret B."/>
        </authorList>
    </citation>
    <scope>NUCLEOTIDE SEQUENCE [LARGE SCALE GENOMIC DNA]</scope>
    <source>
        <strain evidence="3">cv. Amiga</strain>
    </source>
</reference>
<dbReference type="EMBL" id="WOCE01000005">
    <property type="protein sequence ID" value="KAE9614548.1"/>
    <property type="molecule type" value="Genomic_DNA"/>
</dbReference>
<gene>
    <name evidence="2" type="ORF">Lalb_Chr05g0229361</name>
</gene>
<feature type="transmembrane region" description="Helical" evidence="1">
    <location>
        <begin position="20"/>
        <end position="44"/>
    </location>
</feature>
<dbReference type="AlphaFoldDB" id="A0A6A4QK43"/>
<dbReference type="Proteomes" id="UP000447434">
    <property type="component" value="Chromosome 5"/>
</dbReference>
<organism evidence="2 3">
    <name type="scientific">Lupinus albus</name>
    <name type="common">White lupine</name>
    <name type="synonym">Lupinus termis</name>
    <dbReference type="NCBI Taxonomy" id="3870"/>
    <lineage>
        <taxon>Eukaryota</taxon>
        <taxon>Viridiplantae</taxon>
        <taxon>Streptophyta</taxon>
        <taxon>Embryophyta</taxon>
        <taxon>Tracheophyta</taxon>
        <taxon>Spermatophyta</taxon>
        <taxon>Magnoliopsida</taxon>
        <taxon>eudicotyledons</taxon>
        <taxon>Gunneridae</taxon>
        <taxon>Pentapetalae</taxon>
        <taxon>rosids</taxon>
        <taxon>fabids</taxon>
        <taxon>Fabales</taxon>
        <taxon>Fabaceae</taxon>
        <taxon>Papilionoideae</taxon>
        <taxon>50 kb inversion clade</taxon>
        <taxon>genistoids sensu lato</taxon>
        <taxon>core genistoids</taxon>
        <taxon>Genisteae</taxon>
        <taxon>Lupinus</taxon>
    </lineage>
</organism>
<keyword evidence="1" id="KW-1133">Transmembrane helix</keyword>
<comment type="caution">
    <text evidence="2">The sequence shown here is derived from an EMBL/GenBank/DDBJ whole genome shotgun (WGS) entry which is preliminary data.</text>
</comment>
<keyword evidence="3" id="KW-1185">Reference proteome</keyword>
<evidence type="ECO:0000313" key="3">
    <source>
        <dbReference type="Proteomes" id="UP000447434"/>
    </source>
</evidence>
<keyword evidence="1" id="KW-0812">Transmembrane</keyword>
<name>A0A6A4QK43_LUPAL</name>
<accession>A0A6A4QK43</accession>
<protein>
    <submittedName>
        <fullName evidence="2">Uncharacterized protein</fullName>
    </submittedName>
</protein>
<evidence type="ECO:0000256" key="1">
    <source>
        <dbReference type="SAM" id="Phobius"/>
    </source>
</evidence>
<proteinExistence type="predicted"/>
<keyword evidence="1" id="KW-0472">Membrane</keyword>
<evidence type="ECO:0000313" key="2">
    <source>
        <dbReference type="EMBL" id="KAE9614548.1"/>
    </source>
</evidence>